<reference evidence="3 4" key="1">
    <citation type="submission" date="2018-09" db="EMBL/GenBank/DDBJ databases">
        <authorList>
            <person name="Wang F."/>
        </authorList>
    </citation>
    <scope>NUCLEOTIDE SEQUENCE [LARGE SCALE GENOMIC DNA]</scope>
    <source>
        <strain evidence="3 4">PLHSC7-2</strain>
    </source>
</reference>
<gene>
    <name evidence="3" type="ORF">D1Z90_04890</name>
</gene>
<evidence type="ECO:0000259" key="2">
    <source>
        <dbReference type="Pfam" id="PF20419"/>
    </source>
</evidence>
<feature type="domain" description="DUF6701" evidence="2">
    <location>
        <begin position="868"/>
        <end position="1531"/>
    </location>
</feature>
<feature type="signal peptide" evidence="1">
    <location>
        <begin position="1"/>
        <end position="19"/>
    </location>
</feature>
<name>A0A418YI28_9GAMM</name>
<comment type="caution">
    <text evidence="3">The sequence shown here is derived from an EMBL/GenBank/DDBJ whole genome shotgun (WGS) entry which is preliminary data.</text>
</comment>
<accession>A0A418YI28</accession>
<proteinExistence type="predicted"/>
<keyword evidence="4" id="KW-1185">Reference proteome</keyword>
<feature type="chain" id="PRO_5018990845" description="DUF6701 domain-containing protein" evidence="1">
    <location>
        <begin position="20"/>
        <end position="1533"/>
    </location>
</feature>
<dbReference type="Proteomes" id="UP000283255">
    <property type="component" value="Unassembled WGS sequence"/>
</dbReference>
<keyword evidence="1" id="KW-0732">Signal</keyword>
<organism evidence="3 4">
    <name type="scientific">Motilimonas pumila</name>
    <dbReference type="NCBI Taxonomy" id="2303987"/>
    <lineage>
        <taxon>Bacteria</taxon>
        <taxon>Pseudomonadati</taxon>
        <taxon>Pseudomonadota</taxon>
        <taxon>Gammaproteobacteria</taxon>
        <taxon>Alteromonadales</taxon>
        <taxon>Alteromonadales genera incertae sedis</taxon>
        <taxon>Motilimonas</taxon>
    </lineage>
</organism>
<dbReference type="EMBL" id="QZCH01000003">
    <property type="protein sequence ID" value="RJG49984.1"/>
    <property type="molecule type" value="Genomic_DNA"/>
</dbReference>
<evidence type="ECO:0000313" key="3">
    <source>
        <dbReference type="EMBL" id="RJG49984.1"/>
    </source>
</evidence>
<evidence type="ECO:0000256" key="1">
    <source>
        <dbReference type="SAM" id="SignalP"/>
    </source>
</evidence>
<dbReference type="RefSeq" id="WP_119909630.1">
    <property type="nucleotide sequence ID" value="NZ_QZCH01000003.1"/>
</dbReference>
<dbReference type="Pfam" id="PF20419">
    <property type="entry name" value="DUF6701"/>
    <property type="match status" value="1"/>
</dbReference>
<evidence type="ECO:0000313" key="4">
    <source>
        <dbReference type="Proteomes" id="UP000283255"/>
    </source>
</evidence>
<reference evidence="3 4" key="2">
    <citation type="submission" date="2019-01" db="EMBL/GenBank/DDBJ databases">
        <title>Motilimonas pumilus sp. nov., isolated from the gut of sea cucumber (Apostichopus japonicus).</title>
        <authorList>
            <person name="Wang F.-Q."/>
            <person name="Ren L.-H."/>
            <person name="Lin Y.-W."/>
            <person name="Sun G.-H."/>
            <person name="Du Z.-J."/>
            <person name="Zhao J.-X."/>
            <person name="Liu X.-J."/>
            <person name="Liu L.-J."/>
        </authorList>
    </citation>
    <scope>NUCLEOTIDE SEQUENCE [LARGE SCALE GENOMIC DNA]</scope>
    <source>
        <strain evidence="3 4">PLHSC7-2</strain>
    </source>
</reference>
<sequence length="1533" mass="165546">MVRFFGIFFLIFSSVFASAADAVFPGYFQVGNDDNAINPTYLLAESFFGLGSNYRPVYPIHFQLTEASQISSIELLNSQGLDAEALGVIWDENDNQLFFGQGSTNARGVIPANINLPAGDYQMAIWGKCFISFLTLDYCQLFEDWDDFSFDGVKLAGVNTDAVHFIERSHVSNKNKNGDPYDGSGLFPITRQNYPFEYRFTLAQDSTFNRFMLFNLRTSNQGVNAEVQLIEPNGSVVRLGFVSGNGDKVLTDATIVKTFAAGDYIIRIPAANVALSWDDFVVDFSSVSSNLPQCIDVFSEAIKGYVLNKPDEKITLPENTSTDTWNNNTPLPFSKGDHFFSGISLSAPYTGTMAGATARVNVKNGNIGDNSVINPNDPDRLILLVDGSITLLNGVQFNGMIYATGSVTVNPGAIVTGAITAEGAVVNYGSVTYDPEAVESADLSGLCENAGPPPVQTEFQYGQGELGYIEFDQPFSDIPVVFAMPTIDKNDPNADGPSTVEVLKGSVSATGFTVVQVEPSRGVGLSAKVMPKIDYVAVLPGKTQLPDGKEILAGVVETSAYQRGGRQLAGGEVVAFESGVFSATPSVLVQRYVESNNCWITATANDASNTQVELSLEFSEVYSSSNTNNGRRCYPGNVRVDRATPETLAWLAGEGVGEFTQNGETLYYEFGQGRNFAGGNTRDLANQCRYMSNSFLQSYGQAPIFVANKSSRDGSDGGWARRCDINATSYSIVVDEDQAQNAERNHLSESFDYFAITNNAPVNNEELEIVTEQDALTCDQHGITVRVLEDGVLDQDYTGLIRLSTDTGKGQWGLITGDGNLLPAPTSDDGVATYQFVSSDGGDVELSLFHQQAGEVVISVENADNTAAVATTVTFRPYGFKLSVPNQTEPASQYHYANRPFDAQLTAIGKDATTGQCGVILEYSGSKNIHFWSNYDAPTVVAGRQVEVNEQSIATTQAAASQQPIIFNAGISEPFKVNYPDAGRIELAASDNAEIGKPPGPDDDIYEGSQLFTFTPRQLVIDEVVGYRRDGSNEIQVSLGSGAFIRASQPANNLDFETQKDYDTFDIRVRAELDCSQDSQGHCSSSAIAPSFYHLLAFEQQLVAPGGGASGVMTREGSNARFNNYQMLSSEPGEVSLRHFAWNEVGTQALTASSDDYLNDSQSQTFTPIADATQTIGRFIPWYLHVDSFLATPSCQSFSYLDQQGVNIDLALGAYNQAPTPVLLSNYDTTLGYDTAAPSEQAWLMGAREGAGLLLQGDNSSRLLFNPADYDWQAGQLVWSSELAGLAKLLPHAVDGPFTSPMMVLNILGPDGERLQTSGSETCQPGNGALEHYCDAGSLGEMRYGRMVAANSHGSELASLRAPLRIEYFNGSRFETNTDDNCSALTYNPVANHSITEFSWAIDSTGDGNLDQAGETNPIPVSTGDSRYGLLNATAVAGEINLNFSAPGSVGGFKYYVDLNPDSGSNLCWLRFDWNNQSGIENVCGQGNASAICAQADLDLSPLARQDDCISGDIQFGLFRGNDRIIYRLEVND</sequence>
<dbReference type="InterPro" id="IPR046524">
    <property type="entry name" value="DUF6701"/>
</dbReference>
<protein>
    <recommendedName>
        <fullName evidence="2">DUF6701 domain-containing protein</fullName>
    </recommendedName>
</protein>